<keyword evidence="3" id="KW-1185">Reference proteome</keyword>
<proteinExistence type="predicted"/>
<comment type="caution">
    <text evidence="2">The sequence shown here is derived from an EMBL/GenBank/DDBJ whole genome shotgun (WGS) entry which is preliminary data.</text>
</comment>
<evidence type="ECO:0000313" key="3">
    <source>
        <dbReference type="Proteomes" id="UP000285120"/>
    </source>
</evidence>
<dbReference type="RefSeq" id="WP_170146954.1">
    <property type="nucleotide sequence ID" value="NZ_RAPK01000011.1"/>
</dbReference>
<accession>A0A419UWY7</accession>
<sequence>MTDSISKQTDIAAYIGRVLRDHFGKGPTSVHVTLEPPFLLMHVQGFLAPMEEILVQQKETQRVEETRHILMERLRPEISRQIEQITGESVQEMYFDWNLHQRTGVLVGLLRAERSDARPLWPAHLDQQAFEQRIIEMSEWGQKIPAVTETFWLSDHLILIKRTGIFVQIEKELIEGGYTEVLQRVKRPMERRMVSQARLEAFLDRPILDTFLDWDFQGDKSLMVLALQPPHQNRKQM</sequence>
<feature type="domain" description="Na+-translocating membrane potential-generating system MpsC" evidence="1">
    <location>
        <begin position="8"/>
        <end position="110"/>
    </location>
</feature>
<gene>
    <name evidence="2" type="ORF">ATL39_3060</name>
</gene>
<evidence type="ECO:0000313" key="2">
    <source>
        <dbReference type="EMBL" id="RKD69636.1"/>
    </source>
</evidence>
<organism evidence="2 3">
    <name type="scientific">Sinobaca qinghaiensis</name>
    <dbReference type="NCBI Taxonomy" id="342944"/>
    <lineage>
        <taxon>Bacteria</taxon>
        <taxon>Bacillati</taxon>
        <taxon>Bacillota</taxon>
        <taxon>Bacilli</taxon>
        <taxon>Bacillales</taxon>
        <taxon>Sporolactobacillaceae</taxon>
        <taxon>Sinobaca</taxon>
    </lineage>
</organism>
<dbReference type="Proteomes" id="UP000285120">
    <property type="component" value="Unassembled WGS sequence"/>
</dbReference>
<dbReference type="InterPro" id="IPR018745">
    <property type="entry name" value="MpsC"/>
</dbReference>
<reference evidence="2 3" key="1">
    <citation type="submission" date="2018-09" db="EMBL/GenBank/DDBJ databases">
        <title>Genomic Encyclopedia of Archaeal and Bacterial Type Strains, Phase II (KMG-II): from individual species to whole genera.</title>
        <authorList>
            <person name="Goeker M."/>
        </authorList>
    </citation>
    <scope>NUCLEOTIDE SEQUENCE [LARGE SCALE GENOMIC DNA]</scope>
    <source>
        <strain evidence="2 3">DSM 17008</strain>
    </source>
</reference>
<protein>
    <submittedName>
        <fullName evidence="2">Uncharacterized protein YbcI</fullName>
    </submittedName>
</protein>
<evidence type="ECO:0000259" key="1">
    <source>
        <dbReference type="Pfam" id="PF10057"/>
    </source>
</evidence>
<dbReference type="EMBL" id="RAPK01000011">
    <property type="protein sequence ID" value="RKD69636.1"/>
    <property type="molecule type" value="Genomic_DNA"/>
</dbReference>
<dbReference type="Pfam" id="PF10057">
    <property type="entry name" value="MpsC"/>
    <property type="match status" value="1"/>
</dbReference>
<name>A0A419UWY7_9BACL</name>
<dbReference type="AlphaFoldDB" id="A0A419UWY7"/>